<evidence type="ECO:0000256" key="7">
    <source>
        <dbReference type="SAM" id="Phobius"/>
    </source>
</evidence>
<gene>
    <name evidence="8" type="ORF">E0W69_014660</name>
</gene>
<dbReference type="Proteomes" id="UP000292424">
    <property type="component" value="Chromosome"/>
</dbReference>
<dbReference type="EMBL" id="CP044016">
    <property type="protein sequence ID" value="QES89847.1"/>
    <property type="molecule type" value="Genomic_DNA"/>
</dbReference>
<dbReference type="SUPFAM" id="SSF55874">
    <property type="entry name" value="ATPase domain of HSP90 chaperone/DNA topoisomerase II/histidine kinase"/>
    <property type="match status" value="1"/>
</dbReference>
<keyword evidence="4" id="KW-0418">Kinase</keyword>
<dbReference type="Gene3D" id="3.30.565.10">
    <property type="entry name" value="Histidine kinase-like ATPase, C-terminal domain"/>
    <property type="match status" value="1"/>
</dbReference>
<dbReference type="GO" id="GO:0000160">
    <property type="term" value="P:phosphorelay signal transduction system"/>
    <property type="evidence" value="ECO:0007669"/>
    <property type="project" value="UniProtKB-KW"/>
</dbReference>
<keyword evidence="9" id="KW-1185">Reference proteome</keyword>
<keyword evidence="7" id="KW-0472">Membrane</keyword>
<organism evidence="8 9">
    <name type="scientific">Rhizosphaericola mali</name>
    <dbReference type="NCBI Taxonomy" id="2545455"/>
    <lineage>
        <taxon>Bacteria</taxon>
        <taxon>Pseudomonadati</taxon>
        <taxon>Bacteroidota</taxon>
        <taxon>Chitinophagia</taxon>
        <taxon>Chitinophagales</taxon>
        <taxon>Chitinophagaceae</taxon>
        <taxon>Rhizosphaericola</taxon>
    </lineage>
</organism>
<name>A0A5P2G3R7_9BACT</name>
<keyword evidence="7" id="KW-0812">Transmembrane</keyword>
<dbReference type="PANTHER" id="PTHR24421:SF10">
    <property type="entry name" value="NITRATE_NITRITE SENSOR PROTEIN NARQ"/>
    <property type="match status" value="1"/>
</dbReference>
<dbReference type="GO" id="GO:0004673">
    <property type="term" value="F:protein histidine kinase activity"/>
    <property type="evidence" value="ECO:0007669"/>
    <property type="project" value="UniProtKB-EC"/>
</dbReference>
<evidence type="ECO:0000256" key="3">
    <source>
        <dbReference type="ARBA" id="ARBA00022679"/>
    </source>
</evidence>
<keyword evidence="6" id="KW-0802">TPR repeat</keyword>
<dbReference type="KEGG" id="arac:E0W69_014660"/>
<accession>A0A5P2G3R7</accession>
<dbReference type="AlphaFoldDB" id="A0A5P2G3R7"/>
<evidence type="ECO:0000313" key="8">
    <source>
        <dbReference type="EMBL" id="QES89847.1"/>
    </source>
</evidence>
<feature type="repeat" description="TPR" evidence="6">
    <location>
        <begin position="108"/>
        <end position="141"/>
    </location>
</feature>
<dbReference type="OrthoDB" id="943406at2"/>
<dbReference type="Gene3D" id="1.25.40.10">
    <property type="entry name" value="Tetratricopeptide repeat domain"/>
    <property type="match status" value="2"/>
</dbReference>
<evidence type="ECO:0000256" key="6">
    <source>
        <dbReference type="PROSITE-ProRule" id="PRU00339"/>
    </source>
</evidence>
<dbReference type="PROSITE" id="PS51257">
    <property type="entry name" value="PROKAR_LIPOPROTEIN"/>
    <property type="match status" value="1"/>
</dbReference>
<keyword evidence="5" id="KW-0902">Two-component regulatory system</keyword>
<feature type="transmembrane region" description="Helical" evidence="7">
    <location>
        <begin position="330"/>
        <end position="351"/>
    </location>
</feature>
<dbReference type="PROSITE" id="PS50005">
    <property type="entry name" value="TPR"/>
    <property type="match status" value="1"/>
</dbReference>
<evidence type="ECO:0000256" key="5">
    <source>
        <dbReference type="ARBA" id="ARBA00023012"/>
    </source>
</evidence>
<dbReference type="SMART" id="SM00028">
    <property type="entry name" value="TPR"/>
    <property type="match status" value="2"/>
</dbReference>
<proteinExistence type="predicted"/>
<sequence length="549" mass="63033">MKRRFFYSIIIIGGLWISCSEKQKPVYKEESQDYKNGEAFFDTNVDSAFFYFNKVTLNASDTLEIAMAYSYLSILLTDAGDYYGSQENLLASLKLLDEKKEEHRGTLLSDFNELGTTNLKLGNYESALYYFDQALKYVNDQDFKNTVLNNKALVFEKLGNYNNAINIYQSLIAQQIKNTKTYARILCNYAIVKWKEDSSYNAAPELQASLHIREKLEDKWGINSSLSHLSEFYSNTHPDSALLYANKMYTIAQQLKSPENELEALHKLIHLRASVQNQHYFDRYFSLSDSLQASRNSAKNQFALIKYETAKMKVDKLALEKDNSDKKIQIVILSLLSTLIIGISVIGFILYRKRKQKIFHQQQLKTAQKVHDKVANNIYRIISELEHKNTIEKDYLLEQLDTVYERSRNISHEIADPTSTDFSETLQSMLTSFSSATTAVLLVGNSNDIWKNITTKVQNELQNILQELMVNMKKHSTASNVIIKFEILKSQLQITYKDDGIGLPQQIKYGKGIRNTENRIKNIGGKIIFENSKNQGLKILLFAPIDIAK</sequence>
<dbReference type="InterPro" id="IPR036890">
    <property type="entry name" value="HATPase_C_sf"/>
</dbReference>
<keyword evidence="3" id="KW-0808">Transferase</keyword>
<dbReference type="EC" id="2.7.13.3" evidence="2"/>
<dbReference type="InterPro" id="IPR011990">
    <property type="entry name" value="TPR-like_helical_dom_sf"/>
</dbReference>
<evidence type="ECO:0000256" key="2">
    <source>
        <dbReference type="ARBA" id="ARBA00012438"/>
    </source>
</evidence>
<comment type="catalytic activity">
    <reaction evidence="1">
        <text>ATP + protein L-histidine = ADP + protein N-phospho-L-histidine.</text>
        <dbReference type="EC" id="2.7.13.3"/>
    </reaction>
</comment>
<keyword evidence="7" id="KW-1133">Transmembrane helix</keyword>
<dbReference type="RefSeq" id="WP_131330805.1">
    <property type="nucleotide sequence ID" value="NZ_CP044016.1"/>
</dbReference>
<dbReference type="InterPro" id="IPR019734">
    <property type="entry name" value="TPR_rpt"/>
</dbReference>
<protein>
    <recommendedName>
        <fullName evidence="2">histidine kinase</fullName>
        <ecNumber evidence="2">2.7.13.3</ecNumber>
    </recommendedName>
</protein>
<evidence type="ECO:0000256" key="4">
    <source>
        <dbReference type="ARBA" id="ARBA00022777"/>
    </source>
</evidence>
<dbReference type="SUPFAM" id="SSF48452">
    <property type="entry name" value="TPR-like"/>
    <property type="match status" value="2"/>
</dbReference>
<dbReference type="InterPro" id="IPR050482">
    <property type="entry name" value="Sensor_HK_TwoCompSys"/>
</dbReference>
<dbReference type="PANTHER" id="PTHR24421">
    <property type="entry name" value="NITRATE/NITRITE SENSOR PROTEIN NARX-RELATED"/>
    <property type="match status" value="1"/>
</dbReference>
<dbReference type="Pfam" id="PF13181">
    <property type="entry name" value="TPR_8"/>
    <property type="match status" value="1"/>
</dbReference>
<evidence type="ECO:0000256" key="1">
    <source>
        <dbReference type="ARBA" id="ARBA00000085"/>
    </source>
</evidence>
<evidence type="ECO:0000313" key="9">
    <source>
        <dbReference type="Proteomes" id="UP000292424"/>
    </source>
</evidence>
<reference evidence="8 9" key="1">
    <citation type="submission" date="2019-09" db="EMBL/GenBank/DDBJ databases">
        <title>Complete genome sequence of Arachidicoccus sp. B3-10 isolated from apple orchard soil.</title>
        <authorList>
            <person name="Kim H.S."/>
            <person name="Han K.-I."/>
            <person name="Suh M.K."/>
            <person name="Lee K.C."/>
            <person name="Eom M.K."/>
            <person name="Kim J.-S."/>
            <person name="Kang S.W."/>
            <person name="Sin Y."/>
            <person name="Lee J.-S."/>
        </authorList>
    </citation>
    <scope>NUCLEOTIDE SEQUENCE [LARGE SCALE GENOMIC DNA]</scope>
    <source>
        <strain evidence="8 9">B3-10</strain>
    </source>
</reference>